<dbReference type="OrthoDB" id="3263055at2759"/>
<dbReference type="EMBL" id="JACAZF010000003">
    <property type="protein sequence ID" value="KAF7309782.1"/>
    <property type="molecule type" value="Genomic_DNA"/>
</dbReference>
<evidence type="ECO:0000256" key="1">
    <source>
        <dbReference type="SAM" id="MobiDB-lite"/>
    </source>
</evidence>
<keyword evidence="2" id="KW-1133">Transmembrane helix</keyword>
<accession>A0A8H6W9K0</accession>
<keyword evidence="5" id="KW-1185">Reference proteome</keyword>
<dbReference type="Proteomes" id="UP000636479">
    <property type="component" value="Unassembled WGS sequence"/>
</dbReference>
<keyword evidence="2" id="KW-0812">Transmembrane</keyword>
<evidence type="ECO:0000313" key="5">
    <source>
        <dbReference type="Proteomes" id="UP000636479"/>
    </source>
</evidence>
<feature type="compositionally biased region" description="Low complexity" evidence="1">
    <location>
        <begin position="270"/>
        <end position="280"/>
    </location>
</feature>
<proteinExistence type="predicted"/>
<feature type="domain" description="DUF6534" evidence="3">
    <location>
        <begin position="138"/>
        <end position="223"/>
    </location>
</feature>
<feature type="transmembrane region" description="Helical" evidence="2">
    <location>
        <begin position="82"/>
        <end position="103"/>
    </location>
</feature>
<comment type="caution">
    <text evidence="4">The sequence shown here is derived from an EMBL/GenBank/DDBJ whole genome shotgun (WGS) entry which is preliminary data.</text>
</comment>
<feature type="region of interest" description="Disordered" evidence="1">
    <location>
        <begin position="265"/>
        <end position="294"/>
    </location>
</feature>
<dbReference type="GeneID" id="59342863"/>
<name>A0A8H6W9K0_9AGAR</name>
<sequence>MAVDSTIDNTYGVLYVAVVISAALYGTGMLQFWMYIRKYHSRDSFSLQAVVVAVIICDTVQEALICHGVYKYLVTSIANPPVLTSVVDTLMIEIFFSCAIATLVQQFYCWRIWRIGRNVILTGAVSMQWAIAASSLTAGADVVISITLVVLLHASKTGFKASTDLINRLMIFSFNTGLPTSFCALMATICVTALPNTCLYILFFLLLGRFYTNSLLVTLNSRGYIRSPRDTTSKEQYSLESSGRGRAPIRSRDHITVRIDTDTMQDYRESPISSSHSPVSNTKGTSTADLRHVP</sequence>
<evidence type="ECO:0000259" key="3">
    <source>
        <dbReference type="Pfam" id="PF20152"/>
    </source>
</evidence>
<dbReference type="Pfam" id="PF20152">
    <property type="entry name" value="DUF6534"/>
    <property type="match status" value="1"/>
</dbReference>
<evidence type="ECO:0000256" key="2">
    <source>
        <dbReference type="SAM" id="Phobius"/>
    </source>
</evidence>
<dbReference type="PANTHER" id="PTHR40465">
    <property type="entry name" value="CHROMOSOME 1, WHOLE GENOME SHOTGUN SEQUENCE"/>
    <property type="match status" value="1"/>
</dbReference>
<dbReference type="PANTHER" id="PTHR40465:SF1">
    <property type="entry name" value="DUF6534 DOMAIN-CONTAINING PROTEIN"/>
    <property type="match status" value="1"/>
</dbReference>
<reference evidence="4" key="1">
    <citation type="submission" date="2020-05" db="EMBL/GenBank/DDBJ databases">
        <title>Mycena genomes resolve the evolution of fungal bioluminescence.</title>
        <authorList>
            <person name="Tsai I.J."/>
        </authorList>
    </citation>
    <scope>NUCLEOTIDE SEQUENCE</scope>
    <source>
        <strain evidence="4">171206Taipei</strain>
    </source>
</reference>
<feature type="transmembrane region" description="Helical" evidence="2">
    <location>
        <begin position="12"/>
        <end position="33"/>
    </location>
</feature>
<organism evidence="4 5">
    <name type="scientific">Mycena indigotica</name>
    <dbReference type="NCBI Taxonomy" id="2126181"/>
    <lineage>
        <taxon>Eukaryota</taxon>
        <taxon>Fungi</taxon>
        <taxon>Dikarya</taxon>
        <taxon>Basidiomycota</taxon>
        <taxon>Agaricomycotina</taxon>
        <taxon>Agaricomycetes</taxon>
        <taxon>Agaricomycetidae</taxon>
        <taxon>Agaricales</taxon>
        <taxon>Marasmiineae</taxon>
        <taxon>Mycenaceae</taxon>
        <taxon>Mycena</taxon>
    </lineage>
</organism>
<keyword evidence="2" id="KW-0472">Membrane</keyword>
<gene>
    <name evidence="4" type="ORF">MIND_00350100</name>
</gene>
<evidence type="ECO:0000313" key="4">
    <source>
        <dbReference type="EMBL" id="KAF7309782.1"/>
    </source>
</evidence>
<dbReference type="RefSeq" id="XP_037223232.1">
    <property type="nucleotide sequence ID" value="XM_037360347.1"/>
</dbReference>
<protein>
    <recommendedName>
        <fullName evidence="3">DUF6534 domain-containing protein</fullName>
    </recommendedName>
</protein>
<dbReference type="InterPro" id="IPR045339">
    <property type="entry name" value="DUF6534"/>
</dbReference>
<dbReference type="AlphaFoldDB" id="A0A8H6W9K0"/>